<comment type="caution">
    <text evidence="2">The sequence shown here is derived from an EMBL/GenBank/DDBJ whole genome shotgun (WGS) entry which is preliminary data.</text>
</comment>
<keyword evidence="3" id="KW-1185">Reference proteome</keyword>
<reference evidence="2" key="1">
    <citation type="journal article" date="2023" name="G3 (Bethesda)">
        <title>A reference genome for the long-term kleptoplast-retaining sea slug Elysia crispata morphotype clarki.</title>
        <authorList>
            <person name="Eastman K.E."/>
            <person name="Pendleton A.L."/>
            <person name="Shaikh M.A."/>
            <person name="Suttiyut T."/>
            <person name="Ogas R."/>
            <person name="Tomko P."/>
            <person name="Gavelis G."/>
            <person name="Widhalm J.R."/>
            <person name="Wisecaver J.H."/>
        </authorList>
    </citation>
    <scope>NUCLEOTIDE SEQUENCE</scope>
    <source>
        <strain evidence="2">ECLA1</strain>
    </source>
</reference>
<evidence type="ECO:0000313" key="2">
    <source>
        <dbReference type="EMBL" id="KAK3785224.1"/>
    </source>
</evidence>
<evidence type="ECO:0000256" key="1">
    <source>
        <dbReference type="SAM" id="MobiDB-lite"/>
    </source>
</evidence>
<name>A0AAE1AC91_9GAST</name>
<dbReference type="EMBL" id="JAWDGP010002155">
    <property type="protein sequence ID" value="KAK3785224.1"/>
    <property type="molecule type" value="Genomic_DNA"/>
</dbReference>
<feature type="region of interest" description="Disordered" evidence="1">
    <location>
        <begin position="34"/>
        <end position="76"/>
    </location>
</feature>
<dbReference type="Proteomes" id="UP001283361">
    <property type="component" value="Unassembled WGS sequence"/>
</dbReference>
<evidence type="ECO:0000313" key="3">
    <source>
        <dbReference type="Proteomes" id="UP001283361"/>
    </source>
</evidence>
<dbReference type="AlphaFoldDB" id="A0AAE1AC91"/>
<protein>
    <submittedName>
        <fullName evidence="2">Uncharacterized protein</fullName>
    </submittedName>
</protein>
<organism evidence="2 3">
    <name type="scientific">Elysia crispata</name>
    <name type="common">lettuce slug</name>
    <dbReference type="NCBI Taxonomy" id="231223"/>
    <lineage>
        <taxon>Eukaryota</taxon>
        <taxon>Metazoa</taxon>
        <taxon>Spiralia</taxon>
        <taxon>Lophotrochozoa</taxon>
        <taxon>Mollusca</taxon>
        <taxon>Gastropoda</taxon>
        <taxon>Heterobranchia</taxon>
        <taxon>Euthyneura</taxon>
        <taxon>Panpulmonata</taxon>
        <taxon>Sacoglossa</taxon>
        <taxon>Placobranchoidea</taxon>
        <taxon>Plakobranchidae</taxon>
        <taxon>Elysia</taxon>
    </lineage>
</organism>
<proteinExistence type="predicted"/>
<accession>A0AAE1AC91</accession>
<sequence length="102" mass="11044">MTRDDLSGHITPALRLPGANDELVDRRDLDLACNSQPASQPATHRAGSKKLSTAVSDVARRDPEGPERATTSLESPDQLLDQLASRMHNNSFRHCATTAHAC</sequence>
<gene>
    <name evidence="2" type="ORF">RRG08_060286</name>
</gene>
<feature type="compositionally biased region" description="Basic and acidic residues" evidence="1">
    <location>
        <begin position="58"/>
        <end position="67"/>
    </location>
</feature>